<feature type="signal peptide" evidence="2">
    <location>
        <begin position="1"/>
        <end position="25"/>
    </location>
</feature>
<reference evidence="4" key="2">
    <citation type="submission" date="2015-06" db="UniProtKB">
        <authorList>
            <consortium name="EnsemblProtists"/>
        </authorList>
    </citation>
    <scope>IDENTIFICATION</scope>
    <source>
        <strain evidence="4">Pr102</strain>
    </source>
</reference>
<dbReference type="Proteomes" id="UP000005238">
    <property type="component" value="Unassembled WGS sequence"/>
</dbReference>
<dbReference type="PANTHER" id="PTHR31157:SF1">
    <property type="entry name" value="SCP DOMAIN-CONTAINING PROTEIN"/>
    <property type="match status" value="1"/>
</dbReference>
<accession>H3GX03</accession>
<evidence type="ECO:0000259" key="3">
    <source>
        <dbReference type="Pfam" id="PF00188"/>
    </source>
</evidence>
<name>H3GX03_PHYRM</name>
<dbReference type="Gene3D" id="3.40.33.10">
    <property type="entry name" value="CAP"/>
    <property type="match status" value="1"/>
</dbReference>
<dbReference type="OMA" id="CDHINCP"/>
<dbReference type="RefSeq" id="XP_067739172.1">
    <property type="nucleotide sequence ID" value="XM_067883756.1"/>
</dbReference>
<dbReference type="OrthoDB" id="568194at2759"/>
<dbReference type="Pfam" id="PF00188">
    <property type="entry name" value="CAP"/>
    <property type="match status" value="1"/>
</dbReference>
<dbReference type="HOGENOM" id="CLU_048111_1_1_1"/>
<feature type="chain" id="PRO_5003587861" description="SCP domain-containing protein" evidence="2">
    <location>
        <begin position="26"/>
        <end position="284"/>
    </location>
</feature>
<dbReference type="SUPFAM" id="SSF55797">
    <property type="entry name" value="PR-1-like"/>
    <property type="match status" value="1"/>
</dbReference>
<dbReference type="InParanoid" id="H3GX03"/>
<dbReference type="InterPro" id="IPR014044">
    <property type="entry name" value="CAP_dom"/>
</dbReference>
<evidence type="ECO:0000313" key="5">
    <source>
        <dbReference type="Proteomes" id="UP000005238"/>
    </source>
</evidence>
<dbReference type="eggNOG" id="ENOG502RB8M">
    <property type="taxonomic scope" value="Eukaryota"/>
</dbReference>
<evidence type="ECO:0000313" key="4">
    <source>
        <dbReference type="EnsemblProtists" id="Phyra82078"/>
    </source>
</evidence>
<dbReference type="STRING" id="164328.H3GX03"/>
<dbReference type="CDD" id="cd05379">
    <property type="entry name" value="CAP_bacterial"/>
    <property type="match status" value="1"/>
</dbReference>
<organism evidence="4 5">
    <name type="scientific">Phytophthora ramorum</name>
    <name type="common">Sudden oak death agent</name>
    <dbReference type="NCBI Taxonomy" id="164328"/>
    <lineage>
        <taxon>Eukaryota</taxon>
        <taxon>Sar</taxon>
        <taxon>Stramenopiles</taxon>
        <taxon>Oomycota</taxon>
        <taxon>Peronosporomycetes</taxon>
        <taxon>Peronosporales</taxon>
        <taxon>Peronosporaceae</taxon>
        <taxon>Phytophthora</taxon>
    </lineage>
</organism>
<proteinExistence type="predicted"/>
<protein>
    <recommendedName>
        <fullName evidence="3">SCP domain-containing protein</fullName>
    </recommendedName>
</protein>
<evidence type="ECO:0000256" key="2">
    <source>
        <dbReference type="SAM" id="SignalP"/>
    </source>
</evidence>
<feature type="region of interest" description="Disordered" evidence="1">
    <location>
        <begin position="168"/>
        <end position="284"/>
    </location>
</feature>
<dbReference type="VEuPathDB" id="FungiDB:KRP22_4091"/>
<dbReference type="EMBL" id="DS566064">
    <property type="status" value="NOT_ANNOTATED_CDS"/>
    <property type="molecule type" value="Genomic_DNA"/>
</dbReference>
<dbReference type="PANTHER" id="PTHR31157">
    <property type="entry name" value="SCP DOMAIN-CONTAINING PROTEIN"/>
    <property type="match status" value="1"/>
</dbReference>
<sequence>MISASQYSFALLLVAAAASNGLSDAASLRQPQRGLAAMGMGDYHAAMLEAVNKQRATKGLASLCINKKLYAAAQRHSDDMAAKNYMEHDGSDGSTMSQRITDAGYEWDGVAENVAAGQEDVVSVMDSWIKSPGHLENIMGDYTMCGFAYSYNADSTYGYYWTQDFGSGSTEECDSDSTPQATPAATKQEPTPAPTTSAPETPFTKAPVVTPAATTPAPAATPAATTPGPVATPAATTPGPAATPAATTPGPVATPAATTPAPVATPAATTTPPSTSQKDCESNF</sequence>
<keyword evidence="5" id="KW-1185">Reference proteome</keyword>
<dbReference type="InterPro" id="IPR035940">
    <property type="entry name" value="CAP_sf"/>
</dbReference>
<evidence type="ECO:0000256" key="1">
    <source>
        <dbReference type="SAM" id="MobiDB-lite"/>
    </source>
</evidence>
<feature type="domain" description="SCP" evidence="3">
    <location>
        <begin position="48"/>
        <end position="165"/>
    </location>
</feature>
<dbReference type="GeneID" id="94219556"/>
<dbReference type="VEuPathDB" id="FungiDB:KRP23_13088"/>
<dbReference type="AlphaFoldDB" id="H3GX03"/>
<feature type="compositionally biased region" description="Low complexity" evidence="1">
    <location>
        <begin position="194"/>
        <end position="273"/>
    </location>
</feature>
<reference evidence="5" key="1">
    <citation type="journal article" date="2006" name="Science">
        <title>Phytophthora genome sequences uncover evolutionary origins and mechanisms of pathogenesis.</title>
        <authorList>
            <person name="Tyler B.M."/>
            <person name="Tripathy S."/>
            <person name="Zhang X."/>
            <person name="Dehal P."/>
            <person name="Jiang R.H."/>
            <person name="Aerts A."/>
            <person name="Arredondo F.D."/>
            <person name="Baxter L."/>
            <person name="Bensasson D."/>
            <person name="Beynon J.L."/>
            <person name="Chapman J."/>
            <person name="Damasceno C.M."/>
            <person name="Dorrance A.E."/>
            <person name="Dou D."/>
            <person name="Dickerman A.W."/>
            <person name="Dubchak I.L."/>
            <person name="Garbelotto M."/>
            <person name="Gijzen M."/>
            <person name="Gordon S.G."/>
            <person name="Govers F."/>
            <person name="Grunwald N.J."/>
            <person name="Huang W."/>
            <person name="Ivors K.L."/>
            <person name="Jones R.W."/>
            <person name="Kamoun S."/>
            <person name="Krampis K."/>
            <person name="Lamour K.H."/>
            <person name="Lee M.K."/>
            <person name="McDonald W.H."/>
            <person name="Medina M."/>
            <person name="Meijer H.J."/>
            <person name="Nordberg E.K."/>
            <person name="Maclean D.J."/>
            <person name="Ospina-Giraldo M.D."/>
            <person name="Morris P.F."/>
            <person name="Phuntumart V."/>
            <person name="Putnam N.H."/>
            <person name="Rash S."/>
            <person name="Rose J.K."/>
            <person name="Sakihama Y."/>
            <person name="Salamov A.A."/>
            <person name="Savidor A."/>
            <person name="Scheuring C.F."/>
            <person name="Smith B.M."/>
            <person name="Sobral B.W."/>
            <person name="Terry A."/>
            <person name="Torto-Alalibo T.A."/>
            <person name="Win J."/>
            <person name="Xu Z."/>
            <person name="Zhang H."/>
            <person name="Grigoriev I.V."/>
            <person name="Rokhsar D.S."/>
            <person name="Boore J.L."/>
        </authorList>
    </citation>
    <scope>NUCLEOTIDE SEQUENCE [LARGE SCALE GENOMIC DNA]</scope>
    <source>
        <strain evidence="5">Pr102</strain>
    </source>
</reference>
<feature type="compositionally biased region" description="Polar residues" evidence="1">
    <location>
        <begin position="168"/>
        <end position="185"/>
    </location>
</feature>
<keyword evidence="2" id="KW-0732">Signal</keyword>
<dbReference type="EnsemblProtists" id="Phyra82078">
    <property type="protein sequence ID" value="Phyra82078"/>
    <property type="gene ID" value="Phyra82078"/>
</dbReference>